<comment type="caution">
    <text evidence="1">The sequence shown here is derived from an EMBL/GenBank/DDBJ whole genome shotgun (WGS) entry which is preliminary data.</text>
</comment>
<evidence type="ECO:0000313" key="2">
    <source>
        <dbReference type="Proteomes" id="UP000179252"/>
    </source>
</evidence>
<protein>
    <submittedName>
        <fullName evidence="1">Uncharacterized protein</fullName>
    </submittedName>
</protein>
<name>A0A1F5FUF2_9BACT</name>
<accession>A0A1F5FUF2</accession>
<dbReference type="Proteomes" id="UP000179252">
    <property type="component" value="Unassembled WGS sequence"/>
</dbReference>
<dbReference type="AlphaFoldDB" id="A0A1F5FUF2"/>
<dbReference type="InterPro" id="IPR038763">
    <property type="entry name" value="DHH_sf"/>
</dbReference>
<dbReference type="EMBL" id="MFAU01000055">
    <property type="protein sequence ID" value="OGD83246.1"/>
    <property type="molecule type" value="Genomic_DNA"/>
</dbReference>
<proteinExistence type="predicted"/>
<gene>
    <name evidence="1" type="ORF">A2165_00760</name>
</gene>
<dbReference type="SUPFAM" id="SSF64182">
    <property type="entry name" value="DHH phosphoesterases"/>
    <property type="match status" value="1"/>
</dbReference>
<evidence type="ECO:0000313" key="1">
    <source>
        <dbReference type="EMBL" id="OGD83246.1"/>
    </source>
</evidence>
<reference evidence="1 2" key="1">
    <citation type="journal article" date="2016" name="Nat. Commun.">
        <title>Thousands of microbial genomes shed light on interconnected biogeochemical processes in an aquifer system.</title>
        <authorList>
            <person name="Anantharaman K."/>
            <person name="Brown C.T."/>
            <person name="Hug L.A."/>
            <person name="Sharon I."/>
            <person name="Castelle C.J."/>
            <person name="Probst A.J."/>
            <person name="Thomas B.C."/>
            <person name="Singh A."/>
            <person name="Wilkins M.J."/>
            <person name="Karaoz U."/>
            <person name="Brodie E.L."/>
            <person name="Williams K.H."/>
            <person name="Hubbard S.S."/>
            <person name="Banfield J.F."/>
        </authorList>
    </citation>
    <scope>NUCLEOTIDE SEQUENCE [LARGE SCALE GENOMIC DNA]</scope>
</reference>
<sequence length="284" mass="32632">MYEKLAQKIIVTHLSPDFDGIPAIWLLKRFHPEFESAKVAFVPVGDTTYDGQPVDTNPNIVHVDTGMGKFDHHQTNAFTCAAKLIYEWLEKEGYIEDNEALKRLIEVVTQIDHGWDINRWPEAADDKYEFLLHNVLVGWKLLYPRQDENHVEWTMRALDSIYRILQLKVDAGREIEEGLKFTTRWGKGVAVYTANDMVMDLAIKNDFAVVVRKDPGKGYLRVTGSTCHKVNLTTAYEMFRKKDPEASWFLHASKVLLRNGSTRNPTMKPTKLGIEEVVEVLRKA</sequence>
<organism evidence="1 2">
    <name type="scientific">Candidatus Curtissbacteria bacterium RBG_13_40_7</name>
    <dbReference type="NCBI Taxonomy" id="1797706"/>
    <lineage>
        <taxon>Bacteria</taxon>
        <taxon>Candidatus Curtissiibacteriota</taxon>
    </lineage>
</organism>